<sequence>MSCCCTCVSQDEVGVVTKLGEFSRLIHPGFQWLIPCMEQVSGSISTRIKQLDVACEVKTLDNVFVNIVVSVQYQPLQTDEAYFNAFFKLTNIDSQMRPYVFDTVRSAVPQLTIDQVFELKNEIGNKIKAALTDLMGGYGYRIVDALVTDVRPDHKVKVAMNEINAARRLRVATQEKAEAEKMLVVKAAEADAESKYLQGLGIARQRQAIVSGLRDSVQSFSSEVAGTDAHDVMDMMVLTQVTPP</sequence>
<evidence type="ECO:0000259" key="1">
    <source>
        <dbReference type="SMART" id="SM00244"/>
    </source>
</evidence>
<dbReference type="SMART" id="SM00244">
    <property type="entry name" value="PHB"/>
    <property type="match status" value="1"/>
</dbReference>
<feature type="domain" description="Band 7" evidence="1">
    <location>
        <begin position="3"/>
        <end position="164"/>
    </location>
</feature>
<dbReference type="EMBL" id="HBFA01018738">
    <property type="protein sequence ID" value="CAD8668548.1"/>
    <property type="molecule type" value="Transcribed_RNA"/>
</dbReference>
<name>A0A7S0R6T2_9CHLO</name>
<evidence type="ECO:0000313" key="2">
    <source>
        <dbReference type="EMBL" id="CAD8668548.1"/>
    </source>
</evidence>
<dbReference type="InterPro" id="IPR050710">
    <property type="entry name" value="Band7/mec-2_domain"/>
</dbReference>
<proteinExistence type="predicted"/>
<dbReference type="InterPro" id="IPR001107">
    <property type="entry name" value="Band_7"/>
</dbReference>
<organism evidence="2">
    <name type="scientific">Pyramimonas obovata</name>
    <dbReference type="NCBI Taxonomy" id="1411642"/>
    <lineage>
        <taxon>Eukaryota</taxon>
        <taxon>Viridiplantae</taxon>
        <taxon>Chlorophyta</taxon>
        <taxon>Pyramimonadophyceae</taxon>
        <taxon>Pyramimonadales</taxon>
        <taxon>Pyramimonadaceae</taxon>
        <taxon>Pyramimonas</taxon>
        <taxon>Pyramimonas incertae sedis</taxon>
    </lineage>
</organism>
<dbReference type="InterPro" id="IPR036013">
    <property type="entry name" value="Band_7/SPFH_dom_sf"/>
</dbReference>
<dbReference type="PANTHER" id="PTHR43327:SF10">
    <property type="entry name" value="STOMATIN-LIKE PROTEIN 2, MITOCHONDRIAL"/>
    <property type="match status" value="1"/>
</dbReference>
<accession>A0A7S0R6T2</accession>
<dbReference type="Pfam" id="PF01145">
    <property type="entry name" value="Band_7"/>
    <property type="match status" value="1"/>
</dbReference>
<dbReference type="Gene3D" id="3.30.479.30">
    <property type="entry name" value="Band 7 domain"/>
    <property type="match status" value="1"/>
</dbReference>
<reference evidence="2" key="1">
    <citation type="submission" date="2021-01" db="EMBL/GenBank/DDBJ databases">
        <authorList>
            <person name="Corre E."/>
            <person name="Pelletier E."/>
            <person name="Niang G."/>
            <person name="Scheremetjew M."/>
            <person name="Finn R."/>
            <person name="Kale V."/>
            <person name="Holt S."/>
            <person name="Cochrane G."/>
            <person name="Meng A."/>
            <person name="Brown T."/>
            <person name="Cohen L."/>
        </authorList>
    </citation>
    <scope>NUCLEOTIDE SEQUENCE</scope>
    <source>
        <strain evidence="2">CCMP722</strain>
    </source>
</reference>
<dbReference type="CDD" id="cd03407">
    <property type="entry name" value="SPFH_like_u4"/>
    <property type="match status" value="1"/>
</dbReference>
<dbReference type="AlphaFoldDB" id="A0A7S0R6T2"/>
<gene>
    <name evidence="2" type="ORF">POBO1169_LOCUS9585</name>
</gene>
<dbReference type="PANTHER" id="PTHR43327">
    <property type="entry name" value="STOMATIN-LIKE PROTEIN 2, MITOCHONDRIAL"/>
    <property type="match status" value="1"/>
</dbReference>
<dbReference type="SUPFAM" id="SSF117892">
    <property type="entry name" value="Band 7/SPFH domain"/>
    <property type="match status" value="1"/>
</dbReference>
<protein>
    <recommendedName>
        <fullName evidence="1">Band 7 domain-containing protein</fullName>
    </recommendedName>
</protein>